<gene>
    <name evidence="4" type="ORF">CYLTODRAFT_494631</name>
</gene>
<accession>A0A0D7AYV9</accession>
<dbReference type="InterPro" id="IPR027372">
    <property type="entry name" value="Phytase-like_dom"/>
</dbReference>
<dbReference type="PANTHER" id="PTHR37957:SF1">
    <property type="entry name" value="PHYTASE-LIKE DOMAIN-CONTAINING PROTEIN"/>
    <property type="match status" value="1"/>
</dbReference>
<name>A0A0D7AYV9_9AGAR</name>
<keyword evidence="5" id="KW-1185">Reference proteome</keyword>
<feature type="chain" id="PRO_5002316787" description="Phytase-like domain-containing protein" evidence="2">
    <location>
        <begin position="23"/>
        <end position="483"/>
    </location>
</feature>
<reference evidence="4 5" key="1">
    <citation type="journal article" date="2015" name="Fungal Genet. Biol.">
        <title>Evolution of novel wood decay mechanisms in Agaricales revealed by the genome sequences of Fistulina hepatica and Cylindrobasidium torrendii.</title>
        <authorList>
            <person name="Floudas D."/>
            <person name="Held B.W."/>
            <person name="Riley R."/>
            <person name="Nagy L.G."/>
            <person name="Koehler G."/>
            <person name="Ransdell A.S."/>
            <person name="Younus H."/>
            <person name="Chow J."/>
            <person name="Chiniquy J."/>
            <person name="Lipzen A."/>
            <person name="Tritt A."/>
            <person name="Sun H."/>
            <person name="Haridas S."/>
            <person name="LaButti K."/>
            <person name="Ohm R.A."/>
            <person name="Kues U."/>
            <person name="Blanchette R.A."/>
            <person name="Grigoriev I.V."/>
            <person name="Minto R.E."/>
            <person name="Hibbett D.S."/>
        </authorList>
    </citation>
    <scope>NUCLEOTIDE SEQUENCE [LARGE SCALE GENOMIC DNA]</scope>
    <source>
        <strain evidence="4 5">FP15055 ss-10</strain>
    </source>
</reference>
<proteinExistence type="predicted"/>
<feature type="region of interest" description="Disordered" evidence="1">
    <location>
        <begin position="147"/>
        <end position="174"/>
    </location>
</feature>
<evidence type="ECO:0000313" key="4">
    <source>
        <dbReference type="EMBL" id="KIY62456.1"/>
    </source>
</evidence>
<dbReference type="PANTHER" id="PTHR37957">
    <property type="entry name" value="BLR7070 PROTEIN"/>
    <property type="match status" value="1"/>
</dbReference>
<feature type="signal peptide" evidence="2">
    <location>
        <begin position="1"/>
        <end position="22"/>
    </location>
</feature>
<keyword evidence="2" id="KW-0732">Signal</keyword>
<dbReference type="OrthoDB" id="425936at2759"/>
<organism evidence="4 5">
    <name type="scientific">Cylindrobasidium torrendii FP15055 ss-10</name>
    <dbReference type="NCBI Taxonomy" id="1314674"/>
    <lineage>
        <taxon>Eukaryota</taxon>
        <taxon>Fungi</taxon>
        <taxon>Dikarya</taxon>
        <taxon>Basidiomycota</taxon>
        <taxon>Agaricomycotina</taxon>
        <taxon>Agaricomycetes</taxon>
        <taxon>Agaricomycetidae</taxon>
        <taxon>Agaricales</taxon>
        <taxon>Marasmiineae</taxon>
        <taxon>Physalacriaceae</taxon>
        <taxon>Cylindrobasidium</taxon>
    </lineage>
</organism>
<protein>
    <recommendedName>
        <fullName evidence="3">Phytase-like domain-containing protein</fullName>
    </recommendedName>
</protein>
<evidence type="ECO:0000256" key="1">
    <source>
        <dbReference type="SAM" id="MobiDB-lite"/>
    </source>
</evidence>
<dbReference type="Proteomes" id="UP000054007">
    <property type="component" value="Unassembled WGS sequence"/>
</dbReference>
<dbReference type="STRING" id="1314674.A0A0D7AYV9"/>
<evidence type="ECO:0000259" key="3">
    <source>
        <dbReference type="Pfam" id="PF13449"/>
    </source>
</evidence>
<sequence>MDSTFWRRPTLSLLALAICVTAAPSRRDNSVTIGDSTYQSGGLVAFGLIPSDFIESTGDTLGGIGSATTLKPGSWKALDNGTFTGTLVVEPDRGYNVVETIDYQARQHYIDFWLTPYTDSSKLSFEDAQLTLVLSYSHTVLLNERDGKKTTGLDSGSHRNATGGDPVLPTPTSTDRLSLDVEGIVANEDGSFWISDEYGPYIYHFSAEGALISTIAPPDAIIPKSKSGDYDFTSVEDPDTGRASNQGFEGLTIDNENHVLYAMLQTATVQDGGDQKETSRYTRLLGWDISDVSNAVLVGEWVVPLPQSKKGKTRGSNEIAFLRDGIFLSLTRDGNGRGDEDLQASYKQVDLFDISAATDIHGTKYDDPEHSLRKGGDGDLDDGVEPAQYYSFVDMLDEDGLARFGLQNSDDQDDKTHINAKFEGLVLAPTGKGDQYFLFVVSDNDFQTTQGISLGQPFDAGIDVDNQFLVYTVTLPGLTGQIV</sequence>
<evidence type="ECO:0000313" key="5">
    <source>
        <dbReference type="Proteomes" id="UP000054007"/>
    </source>
</evidence>
<feature type="domain" description="Phytase-like" evidence="3">
    <location>
        <begin position="156"/>
        <end position="446"/>
    </location>
</feature>
<dbReference type="AlphaFoldDB" id="A0A0D7AYV9"/>
<dbReference type="Pfam" id="PF13449">
    <property type="entry name" value="Phytase-like"/>
    <property type="match status" value="1"/>
</dbReference>
<dbReference type="EMBL" id="KN880783">
    <property type="protein sequence ID" value="KIY62456.1"/>
    <property type="molecule type" value="Genomic_DNA"/>
</dbReference>
<evidence type="ECO:0000256" key="2">
    <source>
        <dbReference type="SAM" id="SignalP"/>
    </source>
</evidence>